<comment type="caution">
    <text evidence="1">The sequence shown here is derived from an EMBL/GenBank/DDBJ whole genome shotgun (WGS) entry which is preliminary data.</text>
</comment>
<organism evidence="1 2">
    <name type="scientific">Paspalum vaginatum</name>
    <name type="common">seashore paspalum</name>
    <dbReference type="NCBI Taxonomy" id="158149"/>
    <lineage>
        <taxon>Eukaryota</taxon>
        <taxon>Viridiplantae</taxon>
        <taxon>Streptophyta</taxon>
        <taxon>Embryophyta</taxon>
        <taxon>Tracheophyta</taxon>
        <taxon>Spermatophyta</taxon>
        <taxon>Magnoliopsida</taxon>
        <taxon>Liliopsida</taxon>
        <taxon>Poales</taxon>
        <taxon>Poaceae</taxon>
        <taxon>PACMAD clade</taxon>
        <taxon>Panicoideae</taxon>
        <taxon>Andropogonodae</taxon>
        <taxon>Paspaleae</taxon>
        <taxon>Paspalinae</taxon>
        <taxon>Paspalum</taxon>
    </lineage>
</organism>
<sequence length="146" mass="17185">MRCPLSRSSVTTFGWSDAEVGRCGFNRPFLLRNSEDRLRRMSEFFIIQFLKDNGLLEHGPSYYSAVQLSENRFMDKFIRPFRMLHQALPKTMLLLAEHKCARPCDFWVQHRLGECLTEFPNTEQLCSLLQTLVCCYMLIQLWLSPN</sequence>
<evidence type="ECO:0000313" key="1">
    <source>
        <dbReference type="EMBL" id="KAJ1253478.1"/>
    </source>
</evidence>
<dbReference type="EMBL" id="MU631179">
    <property type="protein sequence ID" value="KAJ1253478.1"/>
    <property type="molecule type" value="Genomic_DNA"/>
</dbReference>
<proteinExistence type="predicted"/>
<gene>
    <name evidence="1" type="ORF">BS78_K251700</name>
</gene>
<keyword evidence="2" id="KW-1185">Reference proteome</keyword>
<evidence type="ECO:0000313" key="2">
    <source>
        <dbReference type="Proteomes" id="UP001164776"/>
    </source>
</evidence>
<protein>
    <submittedName>
        <fullName evidence="1">Uncharacterized protein</fullName>
    </submittedName>
</protein>
<dbReference type="AlphaFoldDB" id="A0A9W8CCE4"/>
<dbReference type="InterPro" id="IPR038538">
    <property type="entry name" value="MTERF_sf"/>
</dbReference>
<dbReference type="Proteomes" id="UP001164776">
    <property type="component" value="Unassembled WGS sequence"/>
</dbReference>
<dbReference type="Gene3D" id="1.25.70.10">
    <property type="entry name" value="Transcription termination factor 3, mitochondrial"/>
    <property type="match status" value="1"/>
</dbReference>
<name>A0A9W8CCE4_9POAL</name>
<accession>A0A9W8CCE4</accession>
<reference evidence="1 2" key="1">
    <citation type="submission" date="2022-10" db="EMBL/GenBank/DDBJ databases">
        <title>WGS assembly of Paspalum vaginatum 540-79.</title>
        <authorList>
            <person name="Sun G."/>
            <person name="Wase N."/>
            <person name="Shu S."/>
            <person name="Jenkins J."/>
            <person name="Zhou B."/>
            <person name="Torres-Rodriguez J."/>
            <person name="Chen C."/>
            <person name="Sandor L."/>
            <person name="Plott C."/>
            <person name="Yoshinga Y."/>
            <person name="Daum C."/>
            <person name="Qi P."/>
            <person name="Barry K."/>
            <person name="Lipzen A."/>
            <person name="Berry L."/>
            <person name="Pedersen C."/>
            <person name="Gottilla T."/>
            <person name="Foltz A."/>
            <person name="Yu H."/>
            <person name="O'Malley R."/>
            <person name="Zhang C."/>
            <person name="Devos K."/>
            <person name="Sigmon B."/>
            <person name="Yu B."/>
            <person name="Obata T."/>
            <person name="Schmutz J."/>
            <person name="Schnable J."/>
        </authorList>
    </citation>
    <scope>NUCLEOTIDE SEQUENCE [LARGE SCALE GENOMIC DNA]</scope>
    <source>
        <strain evidence="2">cv. 540-79</strain>
    </source>
</reference>